<dbReference type="PANTHER" id="PTHR40572:SF1">
    <property type="entry name" value="PROTEIN BAX"/>
    <property type="match status" value="1"/>
</dbReference>
<accession>Q7M7Q3</accession>
<gene>
    <name evidence="3" type="ordered locus">WS2151</name>
</gene>
<reference evidence="3 4" key="1">
    <citation type="journal article" date="2003" name="Proc. Natl. Acad. Sci. U.S.A.">
        <title>Complete genome sequence and analysis of Wolinella succinogenes.</title>
        <authorList>
            <person name="Baar C."/>
            <person name="Eppinger M."/>
            <person name="Raddatz G."/>
            <person name="Simon JM."/>
            <person name="Lanz C."/>
            <person name="Klimmek O."/>
            <person name="Nandakumar R."/>
            <person name="Gross R."/>
            <person name="Rosinus A."/>
            <person name="Keller H."/>
            <person name="Jagtap P."/>
            <person name="Linke B."/>
            <person name="Meyer F."/>
            <person name="Lederer H."/>
            <person name="Schuster S.C."/>
        </authorList>
    </citation>
    <scope>NUCLEOTIDE SEQUENCE [LARGE SCALE GENOMIC DNA]</scope>
    <source>
        <strain evidence="4">ATCC 29543 / DSM 1740 / CCUG 13145 / JCM 31913 / LMG 7466 / NCTC 11488 / FDC 602W</strain>
    </source>
</reference>
<dbReference type="eggNOG" id="COG2992">
    <property type="taxonomic scope" value="Bacteria"/>
</dbReference>
<dbReference type="RefSeq" id="WP_011139927.1">
    <property type="nucleotide sequence ID" value="NC_005090.1"/>
</dbReference>
<dbReference type="Proteomes" id="UP000000422">
    <property type="component" value="Chromosome"/>
</dbReference>
<dbReference type="AlphaFoldDB" id="Q7M7Q3"/>
<feature type="signal peptide" evidence="1">
    <location>
        <begin position="1"/>
        <end position="21"/>
    </location>
</feature>
<dbReference type="HOGENOM" id="CLU_061344_1_0_7"/>
<proteinExistence type="predicted"/>
<feature type="domain" description="Mannosyl-glycoprotein endo-beta-N-acetylglucosamidase-like" evidence="2">
    <location>
        <begin position="72"/>
        <end position="221"/>
    </location>
</feature>
<dbReference type="STRING" id="273121.WS2151"/>
<keyword evidence="1" id="KW-0732">Signal</keyword>
<name>Q7M7Q3_WOLSU</name>
<dbReference type="CAZy" id="GH73">
    <property type="family name" value="Glycoside Hydrolase Family 73"/>
</dbReference>
<evidence type="ECO:0000313" key="3">
    <source>
        <dbReference type="EMBL" id="CAE11145.1"/>
    </source>
</evidence>
<dbReference type="GO" id="GO:0004040">
    <property type="term" value="F:amidase activity"/>
    <property type="evidence" value="ECO:0007669"/>
    <property type="project" value="InterPro"/>
</dbReference>
<dbReference type="EMBL" id="BX571662">
    <property type="protein sequence ID" value="CAE11145.1"/>
    <property type="molecule type" value="Genomic_DNA"/>
</dbReference>
<dbReference type="KEGG" id="wsu:WS2151"/>
<evidence type="ECO:0000313" key="4">
    <source>
        <dbReference type="Proteomes" id="UP000000422"/>
    </source>
</evidence>
<organism evidence="4">
    <name type="scientific">Wolinella succinogenes (strain ATCC 29543 / DSM 1740 / CCUG 13145 / JCM 31913 / LMG 7466 / NCTC 11488 / FDC 602W)</name>
    <name type="common">Vibrio succinogenes</name>
    <dbReference type="NCBI Taxonomy" id="273121"/>
    <lineage>
        <taxon>Bacteria</taxon>
        <taxon>Pseudomonadati</taxon>
        <taxon>Campylobacterota</taxon>
        <taxon>Epsilonproteobacteria</taxon>
        <taxon>Campylobacterales</taxon>
        <taxon>Helicobacteraceae</taxon>
        <taxon>Wolinella</taxon>
    </lineage>
</organism>
<dbReference type="InterPro" id="IPR053195">
    <property type="entry name" value="Bax-like"/>
</dbReference>
<feature type="chain" id="PRO_5004291027" evidence="1">
    <location>
        <begin position="22"/>
        <end position="262"/>
    </location>
</feature>
<dbReference type="InterPro" id="IPR002901">
    <property type="entry name" value="MGlyc_endo_b_GlcNAc-like_dom"/>
</dbReference>
<dbReference type="Pfam" id="PF01832">
    <property type="entry name" value="Glucosaminidase"/>
    <property type="match status" value="1"/>
</dbReference>
<evidence type="ECO:0000256" key="1">
    <source>
        <dbReference type="SAM" id="SignalP"/>
    </source>
</evidence>
<dbReference type="PANTHER" id="PTHR40572">
    <property type="entry name" value="PROTEIN BAX"/>
    <property type="match status" value="1"/>
</dbReference>
<keyword evidence="4" id="KW-1185">Reference proteome</keyword>
<dbReference type="SMART" id="SM00047">
    <property type="entry name" value="LYZ2"/>
    <property type="match status" value="1"/>
</dbReference>
<sequence>MRKSLTQILLFLSLAFSSVYAYEFPENFHQIEEPEQKKEEFLKTLLPVVIAENQTLIEERKFVEEYFSRDFLLTYNQRIGSKNHQKLAKLAKKYQISNLYDKESYLKKIDVIPISLALSQAALESGWGSSYYTKKYNNLFGHYTFYSGVPSRAVTGKRERIRVFDSLQESVHSYMHNLNTHWAYREFREARQKARKQNGILSGSEAVAYLKNYSEIGDRYGKLLRHLISANNLDYYDYALLGTGRVASVAQNYPLSSSFLGR</sequence>
<dbReference type="Gene3D" id="1.10.530.10">
    <property type="match status" value="1"/>
</dbReference>
<evidence type="ECO:0000259" key="2">
    <source>
        <dbReference type="SMART" id="SM00047"/>
    </source>
</evidence>
<protein>
    <submittedName>
        <fullName evidence="3">PUTATIVE PERIPLASMIC PROTEIN</fullName>
    </submittedName>
</protein>